<feature type="compositionally biased region" description="Polar residues" evidence="1">
    <location>
        <begin position="1706"/>
        <end position="1718"/>
    </location>
</feature>
<feature type="compositionally biased region" description="Basic and acidic residues" evidence="1">
    <location>
        <begin position="1691"/>
        <end position="1705"/>
    </location>
</feature>
<sequence>MDRDPESREFLEASFSGVPGPKLTRRVVLAGMGSALLVEGARATDTEDLQLFFADDQHEKIVISYGGVEWRWACKLFGEKARFRLFRESAVVALEDRPRTWEASAWTLTVENASFPGREAAPHQLTFRFTRDRSGVGALRPWQILLETSKWPAKADTARRFGVRNGPIISRCELSSFLMGPDGGEGLPCLEAELPPALVQPTLAGFFGLRVQADGPIVLGLDRTLAWRVAGNLYILDYPLRFAKLTIERNFGTDETATARLPRPAVPAGGPGPTQTAAHGRSPPPASWTLRRRLFAEEAPRQRADAKSGLQTPSSVGLYAEAGGPFLLPSRFELAFAGEGAGRVGATLAIDVPFKPENLRAGLRHWGRPEETVSGLVLEASGDRDGLRTLARLEISSGDPKAPTAPPTVFNLSAVTITRQQRPSDPTRPGPARVETRALLTPSTKEHVLVTPFGSVEARAAPMVSPRTALPARVPPIVIKAVDIDPQKEIRRLEDFEATLSMVSAGVRLPERAAGQDPAATERLGEHVTRLDFADAECRFVLPALGAAAVPVSADAVVPLGPDPAALSRGAHLGLDRAKLTVLRPTDLLSLSYHFSGLLLEIPRPSAVSRRPPARILPSRGGPVCRADSPAATQDGTRHPTRDERPVLAVEFPPQHVVERAYFRQIPTIDLPRLTDALKSDQDKIDLAKLREPKPRRGADPTGKHRKERQAARERLDPEVTALLMADLQSTKEEVKKQAQRHLDLRRDFKRRTTEAKLPKEQRIYLGPDFLDPDARRIALAILGPHAAEAALEAPDVELSAELKQAALAALNDGRDSKGEIDPTKPEHAAASDALELAKERRSGDYAEFRRAFRREHLKAKGKPEHATYRGRAWFKAVRDKLPARVADWTERFGKDATAPHEDFEELTEARLSGPSRLAFRINCDDFQAEHAGGGIPFSLEGLTDWGSFDLSVVRRAEKLPEAPARGPAQPRWARTYNLDDAEILAFQGIDAGDRFAIWDDTTLRGGRPSEPAPKEGEPFQFRASRRAPQERLAQVAASAREAPDPFQTAIELPFRLFLSPAQDGTWVTPSDAVRRKAFRKEDGDLVETCRELWSATLSGQGVEAGVRAVWSPDFRPAALLSTNDPGAPPHGPFAPWSLPRSLGVRTKPPERLEGLPRFRTSLDAYDRHELVVLSSLHGLPVLGRRDVNGEILGGSQFDPPAGYRLSNMRYDAPAKRRGSTETFDTTPRDYSAIYRPQPLAITELALTALGGNLNLDTSFTPPASARVDDGSPYGRNLFDAFSIERWRHRTVLGRDVLVEVVYKGFLFPIGHKATLVKITERRFEAVVPGGPPVSVLIQRKFLRVGEPVKAFPAYDHPNEGRRWPCERVTMLTRRTPDLIDPDDEAGELKILQVPGRTGQIFWPRTANVQGAEVGFQMLMDAESAPVTLPLMFVDNVAANDEKTMGLLVDWYNALDPLPKIGSPKNVARRRLKRNGQPVRMAPEAKPGDTSFETDLWDLKAEGRERGGVGQRDKDGKLQVPPTPKDPDNPTPEEAGFVAASFSVNNRRFDRDPFMEGLDQPAFYPLIDVARVRLTQVERFTGGAVTWASVAYDGSYVAKGFGETKKEGSDATLAPAGEVFLRLISGYADLGDPAPIKMRMASGDRSGGVGQPNLDVVGISRSTGPIGQAESAAPGAAKPATAAEGAGPGELPKDDETTKGTEDQRTSLPSISAHTANPTPEKVFPTDAKLLGLVPLADVLKVVGKRLLKEQPQLKEVVEYGASAAQGVGAEARALITQTVLKPIEDMLDQVDATWRDIAARNLDLGGGRSLSLGQAYPQIGASLTALRDAIAEALLPSTGDATFFGLLANVYEAGRALVAAIGRILRDPLASASEAQVAKLKGVVRDIQEVAKEIPAILKNLQDDVGAKLKDLLTDTLVDASTRAWRQALFALPLPDVPVAQALQAELAAAVDNALRKALMETLKDGFDLAGLPRRLAEELDLEAKQHQLAVARALESIAARVQEEAQARLEAIATPYLRQVGAALLRAETAARRIQHAVQADPAQVLETLRVVLVEILNLPAVILVDAEFVGRLKAADAACGGVAGQVVESFASLLGALLPPAASTDAAASRKVSDDLKLYGATTVGCSGVLPASPGTSGTISLGELSQAGLRAVVQLHVIECAFEKAGVAGYRIANTTALRIKLAEAMRPLAADIARLEGEMARVANWSGDAAKGCLVLPEEATRAVAAATAARERVLGELKKLVEILPAVRPALKDLLLGVEEKAEQDVKNALRAEVAKVTDALARAGLAATRIIRAGTLVATAWKDGSEGDLADSTVRKAKLDALVVALRAMAEALGSKENPQPDILAVIKALTEAGGEVERLDTAVRATAKGWRETIAAAADEAKLEDAIMALDNAVKSMPVLVDDIRKTVEEGIEREATKLVARLLVGAGATFAALESRLLPIVQPLVEALAKGLATLVTERVKLLNTLKGTGKPNEDPLLKSILAVVLGRLGDSLLLAPCPSPPAEGSPYKECTKFPDRLAFEADVFRRAKDELAGAGGLAGALSLVRPLIEAWSQGSPEPSLAVIVRQFASINADFARSLVLSAIDLKAIRREIDARIRDLVPARVVLPYDLDNELGAYPKDDAIFLPDPGTRLTLQARTVVHLLPGPSGELKSPEFSVTGEVGPFAVNLLGDAFDVVRIKFHGLSFQGGSGRSPDFRVRFNTVVMGEKAAFLQPLQDFLSPKAGGFYLKFLTERPGLEAGYGINLGVIGVGALSFSNVVLNAAARLPFDAGGEARFIISIGRSDAPFLISSTIFGGGGYLALIASSRSIVGFEASFDYGGVLAFGFGPLQGIGRVTMGIYLRREETPQGGVKTSLGATFFVGGSAHIACFGFSTSLLVRLVQNDGGPMYGEATYTFSFSLGIDDIEFSVQVRKNEGRTMGSAQQSAALERPDGGSSPSRLGRIRYAASTLQANDGPPLMSLAFRPGAAARERGEHLKVDGCSQSRDWAGFARYVDDRLRPVGARRRPGQ</sequence>
<evidence type="ECO:0000313" key="3">
    <source>
        <dbReference type="Proteomes" id="UP001480955"/>
    </source>
</evidence>
<feature type="compositionally biased region" description="Low complexity" evidence="1">
    <location>
        <begin position="1667"/>
        <end position="1685"/>
    </location>
</feature>
<organism evidence="2 3">
    <name type="scientific">Methylorubrum podarium</name>
    <dbReference type="NCBI Taxonomy" id="200476"/>
    <lineage>
        <taxon>Bacteria</taxon>
        <taxon>Pseudomonadati</taxon>
        <taxon>Pseudomonadota</taxon>
        <taxon>Alphaproteobacteria</taxon>
        <taxon>Hyphomicrobiales</taxon>
        <taxon>Methylobacteriaceae</taxon>
        <taxon>Methylorubrum</taxon>
    </lineage>
</organism>
<feature type="compositionally biased region" description="Basic and acidic residues" evidence="1">
    <location>
        <begin position="1497"/>
        <end position="1517"/>
    </location>
</feature>
<reference evidence="2 3" key="1">
    <citation type="submission" date="2024-06" db="EMBL/GenBank/DDBJ databases">
        <authorList>
            <person name="Campbell A.G."/>
        </authorList>
    </citation>
    <scope>NUCLEOTIDE SEQUENCE [LARGE SCALE GENOMIC DNA]</scope>
    <source>
        <strain evidence="2 3">EM12</strain>
    </source>
</reference>
<proteinExistence type="predicted"/>
<evidence type="ECO:0000313" key="2">
    <source>
        <dbReference type="EMBL" id="MER2252888.1"/>
    </source>
</evidence>
<feature type="region of interest" description="Disordered" evidence="1">
    <location>
        <begin position="2925"/>
        <end position="2949"/>
    </location>
</feature>
<feature type="region of interest" description="Disordered" evidence="1">
    <location>
        <begin position="685"/>
        <end position="715"/>
    </location>
</feature>
<feature type="region of interest" description="Disordered" evidence="1">
    <location>
        <begin position="256"/>
        <end position="286"/>
    </location>
</feature>
<protein>
    <submittedName>
        <fullName evidence="2">Uncharacterized protein</fullName>
    </submittedName>
</protein>
<comment type="caution">
    <text evidence="2">The sequence shown here is derived from an EMBL/GenBank/DDBJ whole genome shotgun (WGS) entry which is preliminary data.</text>
</comment>
<feature type="region of interest" description="Disordered" evidence="1">
    <location>
        <begin position="1641"/>
        <end position="1723"/>
    </location>
</feature>
<dbReference type="EMBL" id="JBELQE010000124">
    <property type="protein sequence ID" value="MER2252888.1"/>
    <property type="molecule type" value="Genomic_DNA"/>
</dbReference>
<dbReference type="Proteomes" id="UP001480955">
    <property type="component" value="Unassembled WGS sequence"/>
</dbReference>
<keyword evidence="3" id="KW-1185">Reference proteome</keyword>
<accession>A0ABV1QUC0</accession>
<feature type="region of interest" description="Disordered" evidence="1">
    <location>
        <begin position="609"/>
        <end position="641"/>
    </location>
</feature>
<feature type="region of interest" description="Disordered" evidence="1">
    <location>
        <begin position="1472"/>
        <end position="1535"/>
    </location>
</feature>
<name>A0ABV1QUC0_9HYPH</name>
<gene>
    <name evidence="2" type="ORF">ABS772_23495</name>
</gene>
<dbReference type="RefSeq" id="WP_350397106.1">
    <property type="nucleotide sequence ID" value="NZ_JBELQE010000124.1"/>
</dbReference>
<evidence type="ECO:0000256" key="1">
    <source>
        <dbReference type="SAM" id="MobiDB-lite"/>
    </source>
</evidence>